<dbReference type="PANTHER" id="PTHR46072">
    <property type="entry name" value="AMIDASE-RELATED-RELATED"/>
    <property type="match status" value="1"/>
</dbReference>
<sequence>MTSQTQDWRSRAKAKKQQQLDSIPKEWILRNPPSKDQLNVTDIPRTCGLLSSREIEITESHVEAILSNLAKGIWSAVEVTTAFSKRAVIAHQLVNCLTEIFIERGFARAAELDDYFKRTGKVVGPLHGLPISLKDQLCVKGLDATMGYVAWIDKPSEKNSVLVDTLESLGAVFYVKTNIPQTLMFPETYNHIFGRTVNPANRALTSGGSSGGEGALVALRGSPLGVGSDIGGSIRIPAGLNGLYGMRPSYHRTPYAGNVNSLEGLNSVYSVLGPLTTSLETVKTFMSSVISKEPWQYDPLVIRKKWNEDEYRLCDHNGGKQLCFAILWDDGMVRPHPPVLRALETARDALTRAGHKVIDWDPAGLAEVNNVASKLWGSVGKQDSLAVTSLSGEHLITTMRPEVEDLENLFELPSRYKALNLTAFEFWQVNVLQRQLRQEYLDRWRETANVTGTGRPVDAIIAPVAPYAAMPHGQHRNAVYTTVWNILDYPAIAIPVTTVDPILDVKRERSSFYNEDDRTNWEYYGPEKFKDAPVGIQVVGRTLQEEALIGMTEIVDRSLKTYQPKL</sequence>
<feature type="active site" description="Charge relay system" evidence="5">
    <location>
        <position position="209"/>
    </location>
</feature>
<dbReference type="HOGENOM" id="CLU_009600_9_3_1"/>
<dbReference type="Proteomes" id="UP000008493">
    <property type="component" value="Unassembled WGS sequence"/>
</dbReference>
<dbReference type="AlphaFoldDB" id="K5XTB6"/>
<feature type="domain" description="Amidase" evidence="7">
    <location>
        <begin position="78"/>
        <end position="548"/>
    </location>
</feature>
<accession>K5XTB6</accession>
<proteinExistence type="inferred from homology"/>
<dbReference type="EC" id="3.5.1.4" evidence="3"/>
<dbReference type="InterPro" id="IPR023631">
    <property type="entry name" value="Amidase_dom"/>
</dbReference>
<dbReference type="GO" id="GO:0004040">
    <property type="term" value="F:amidase activity"/>
    <property type="evidence" value="ECO:0007669"/>
    <property type="project" value="UniProtKB-EC"/>
</dbReference>
<feature type="binding site" evidence="6">
    <location>
        <position position="209"/>
    </location>
    <ligand>
        <name>substrate</name>
    </ligand>
</feature>
<dbReference type="InterPro" id="IPR020556">
    <property type="entry name" value="Amidase_CS"/>
</dbReference>
<dbReference type="Gene3D" id="3.90.1300.10">
    <property type="entry name" value="Amidase signature (AS) domain"/>
    <property type="match status" value="1"/>
</dbReference>
<evidence type="ECO:0000256" key="2">
    <source>
        <dbReference type="ARBA" id="ARBA00009199"/>
    </source>
</evidence>
<dbReference type="InParanoid" id="K5XTB6"/>
<dbReference type="Pfam" id="PF01425">
    <property type="entry name" value="Amidase"/>
    <property type="match status" value="1"/>
</dbReference>
<dbReference type="eggNOG" id="KOG1212">
    <property type="taxonomic scope" value="Eukaryota"/>
</dbReference>
<reference evidence="9" key="1">
    <citation type="journal article" date="2012" name="Proc. Natl. Acad. Sci. U.S.A.">
        <title>Genome sequence of the button mushroom Agaricus bisporus reveals mechanisms governing adaptation to a humic-rich ecological niche.</title>
        <authorList>
            <person name="Morin E."/>
            <person name="Kohler A."/>
            <person name="Baker A.R."/>
            <person name="Foulongne-Oriol M."/>
            <person name="Lombard V."/>
            <person name="Nagy L.G."/>
            <person name="Ohm R.A."/>
            <person name="Patyshakuliyeva A."/>
            <person name="Brun A."/>
            <person name="Aerts A.L."/>
            <person name="Bailey A.M."/>
            <person name="Billette C."/>
            <person name="Coutinho P.M."/>
            <person name="Deakin G."/>
            <person name="Doddapaneni H."/>
            <person name="Floudas D."/>
            <person name="Grimwood J."/>
            <person name="Hilden K."/>
            <person name="Kuees U."/>
            <person name="LaButti K.M."/>
            <person name="Lapidus A."/>
            <person name="Lindquist E.A."/>
            <person name="Lucas S.M."/>
            <person name="Murat C."/>
            <person name="Riley R.W."/>
            <person name="Salamov A.A."/>
            <person name="Schmutz J."/>
            <person name="Subramanian V."/>
            <person name="Woesten H.A.B."/>
            <person name="Xu J."/>
            <person name="Eastwood D.C."/>
            <person name="Foster G.D."/>
            <person name="Sonnenberg A.S."/>
            <person name="Cullen D."/>
            <person name="de Vries R.P."/>
            <person name="Lundell T."/>
            <person name="Hibbett D.S."/>
            <person name="Henrissat B."/>
            <person name="Burton K.S."/>
            <person name="Kerrigan R.W."/>
            <person name="Challen M.P."/>
            <person name="Grigoriev I.V."/>
            <person name="Martin F."/>
        </authorList>
    </citation>
    <scope>NUCLEOTIDE SEQUENCE [LARGE SCALE GENOMIC DNA]</scope>
    <source>
        <strain evidence="9">JB137-S8 / ATCC MYA-4627 / FGSC 10392</strain>
    </source>
</reference>
<evidence type="ECO:0000256" key="6">
    <source>
        <dbReference type="PIRSR" id="PIRSR001221-2"/>
    </source>
</evidence>
<keyword evidence="9" id="KW-1185">Reference proteome</keyword>
<protein>
    <recommendedName>
        <fullName evidence="3">amidase</fullName>
        <ecNumber evidence="3">3.5.1.4</ecNumber>
    </recommendedName>
</protein>
<dbReference type="OMA" id="QFKYYGY"/>
<dbReference type="RefSeq" id="XP_007330864.1">
    <property type="nucleotide sequence ID" value="XM_007330802.1"/>
</dbReference>
<feature type="active site" description="Acyl-ester intermediate" evidence="5">
    <location>
        <position position="233"/>
    </location>
</feature>
<dbReference type="OrthoDB" id="6428749at2759"/>
<keyword evidence="4" id="KW-0378">Hydrolase</keyword>
<dbReference type="PROSITE" id="PS00571">
    <property type="entry name" value="AMIDASES"/>
    <property type="match status" value="1"/>
</dbReference>
<dbReference type="FunCoup" id="K5XTB6">
    <property type="interactions" value="35"/>
</dbReference>
<evidence type="ECO:0000256" key="3">
    <source>
        <dbReference type="ARBA" id="ARBA00012922"/>
    </source>
</evidence>
<evidence type="ECO:0000256" key="4">
    <source>
        <dbReference type="ARBA" id="ARBA00022801"/>
    </source>
</evidence>
<dbReference type="EMBL" id="JH971392">
    <property type="protein sequence ID" value="EKM78260.1"/>
    <property type="molecule type" value="Genomic_DNA"/>
</dbReference>
<dbReference type="SUPFAM" id="SSF75304">
    <property type="entry name" value="Amidase signature (AS) enzymes"/>
    <property type="match status" value="1"/>
</dbReference>
<evidence type="ECO:0000313" key="9">
    <source>
        <dbReference type="Proteomes" id="UP000008493"/>
    </source>
</evidence>
<dbReference type="PANTHER" id="PTHR46072:SF2">
    <property type="entry name" value="AMIDASE (EUROFUNG)"/>
    <property type="match status" value="1"/>
</dbReference>
<evidence type="ECO:0000259" key="7">
    <source>
        <dbReference type="Pfam" id="PF01425"/>
    </source>
</evidence>
<evidence type="ECO:0000256" key="5">
    <source>
        <dbReference type="PIRSR" id="PIRSR001221-1"/>
    </source>
</evidence>
<feature type="binding site" evidence="6">
    <location>
        <begin position="230"/>
        <end position="233"/>
    </location>
    <ligand>
        <name>substrate</name>
    </ligand>
</feature>
<feature type="active site" description="Charge relay system" evidence="5">
    <location>
        <position position="134"/>
    </location>
</feature>
<evidence type="ECO:0000256" key="1">
    <source>
        <dbReference type="ARBA" id="ARBA00001311"/>
    </source>
</evidence>
<dbReference type="KEGG" id="abp:AGABI1DRAFT75759"/>
<feature type="binding site" evidence="6">
    <location>
        <position position="183"/>
    </location>
    <ligand>
        <name>substrate</name>
    </ligand>
</feature>
<gene>
    <name evidence="8" type="ORF">AGABI1DRAFT_75759</name>
</gene>
<dbReference type="PIRSF" id="PIRSF001221">
    <property type="entry name" value="Amidase_fungi"/>
    <property type="match status" value="1"/>
</dbReference>
<evidence type="ECO:0000313" key="8">
    <source>
        <dbReference type="EMBL" id="EKM78260.1"/>
    </source>
</evidence>
<comment type="catalytic activity">
    <reaction evidence="1">
        <text>a monocarboxylic acid amide + H2O = a monocarboxylate + NH4(+)</text>
        <dbReference type="Rhea" id="RHEA:12020"/>
        <dbReference type="ChEBI" id="CHEBI:15377"/>
        <dbReference type="ChEBI" id="CHEBI:28938"/>
        <dbReference type="ChEBI" id="CHEBI:35757"/>
        <dbReference type="ChEBI" id="CHEBI:83628"/>
        <dbReference type="EC" id="3.5.1.4"/>
    </reaction>
</comment>
<comment type="similarity">
    <text evidence="2">Belongs to the amidase family.</text>
</comment>
<dbReference type="InterPro" id="IPR036928">
    <property type="entry name" value="AS_sf"/>
</dbReference>
<name>K5XTB6_AGABU</name>
<organism evidence="8 9">
    <name type="scientific">Agaricus bisporus var. burnettii (strain JB137-S8 / ATCC MYA-4627 / FGSC 10392)</name>
    <name type="common">White button mushroom</name>
    <dbReference type="NCBI Taxonomy" id="597362"/>
    <lineage>
        <taxon>Eukaryota</taxon>
        <taxon>Fungi</taxon>
        <taxon>Dikarya</taxon>
        <taxon>Basidiomycota</taxon>
        <taxon>Agaricomycotina</taxon>
        <taxon>Agaricomycetes</taxon>
        <taxon>Agaricomycetidae</taxon>
        <taxon>Agaricales</taxon>
        <taxon>Agaricineae</taxon>
        <taxon>Agaricaceae</taxon>
        <taxon>Agaricus</taxon>
    </lineage>
</organism>
<dbReference type="STRING" id="597362.K5XTB6"/>
<dbReference type="GeneID" id="18831288"/>